<name>A0A9W6DAE3_9CLOT</name>
<dbReference type="RefSeq" id="WP_261852089.1">
    <property type="nucleotide sequence ID" value="NZ_BQXY01000002.1"/>
</dbReference>
<reference evidence="1" key="1">
    <citation type="journal article" date="2023" name="Int. J. Syst. Evol. Microbiol.">
        <title>&lt;i&gt;Clostridium folliculivorans&lt;/i&gt; sp. nov., isolated from soil samples of an organic paddy in Japan.</title>
        <authorList>
            <person name="Tazawa J."/>
            <person name="Kobayashi H."/>
            <person name="Tanizawa Y."/>
            <person name="Uchino A."/>
            <person name="Tanaka F."/>
            <person name="Urashima Y."/>
            <person name="Miura S."/>
            <person name="Sakamoto M."/>
            <person name="Ohkuma M."/>
            <person name="Tohno M."/>
        </authorList>
    </citation>
    <scope>NUCLEOTIDE SEQUENCE</scope>
    <source>
        <strain evidence="1">D1-1</strain>
    </source>
</reference>
<accession>A0A9W6DAE3</accession>
<comment type="caution">
    <text evidence="1">The sequence shown here is derived from an EMBL/GenBank/DDBJ whole genome shotgun (WGS) entry which is preliminary data.</text>
</comment>
<dbReference type="AlphaFoldDB" id="A0A9W6DAE3"/>
<protein>
    <submittedName>
        <fullName evidence="1">Uncharacterized protein</fullName>
    </submittedName>
</protein>
<organism evidence="1 2">
    <name type="scientific">Clostridium folliculivorans</name>
    <dbReference type="NCBI Taxonomy" id="2886038"/>
    <lineage>
        <taxon>Bacteria</taxon>
        <taxon>Bacillati</taxon>
        <taxon>Bacillota</taxon>
        <taxon>Clostridia</taxon>
        <taxon>Eubacteriales</taxon>
        <taxon>Clostridiaceae</taxon>
        <taxon>Clostridium</taxon>
    </lineage>
</organism>
<sequence length="359" mass="41548">MAVLIKPCFIYDLLCYAGQRFFELGEYYLEDQKDLIYKTNKELEKYNIDDFNLSGPSMSSMCMVLSCFTDNEDIDKLTIKDLIAILKHPKNLYPVVNERLKNDDFLLNDANYTIKWLQDGGTDGYIKFLEALENIKFYKTWVDEALPIIEEECVKLRGKISQYNLDNLFGDIIKLRNEDRIDDVNIFVSFFSHPVCFSLYNKSFLSSCLSDFVDGKMFVQIIVHELMHGFSNNETINILNELVSKDDFLKKTYNTLVEKYSGAEEEQFVVAAEYYLAVVNGLATCDYIIETAKQRYGGCMPLSLIIFNLLIQERSVPVNYNLWLSQKFKSGFINGENIEMQIEKISPGFVSCYEQSLDN</sequence>
<evidence type="ECO:0000313" key="2">
    <source>
        <dbReference type="Proteomes" id="UP001057868"/>
    </source>
</evidence>
<evidence type="ECO:0000313" key="1">
    <source>
        <dbReference type="EMBL" id="GKU25124.1"/>
    </source>
</evidence>
<keyword evidence="2" id="KW-1185">Reference proteome</keyword>
<dbReference type="Proteomes" id="UP001057868">
    <property type="component" value="Unassembled WGS sequence"/>
</dbReference>
<proteinExistence type="predicted"/>
<dbReference type="EMBL" id="BQXY01000002">
    <property type="protein sequence ID" value="GKU25124.1"/>
    <property type="molecule type" value="Genomic_DNA"/>
</dbReference>
<gene>
    <name evidence="1" type="ORF">CFOLD11_19500</name>
</gene>